<protein>
    <submittedName>
        <fullName evidence="1">Uncharacterized protein</fullName>
    </submittedName>
</protein>
<sequence length="117" mass="12659">MQASPKSASGSVGDPVFRHLGRTRTKEILLSDPERQAGLGLSMLMDFAPSDRCLRQAPEMSAGLMMMRDCGLGASVWEQDKRADGGTKRRSVDFRPIPSSTTATLTVKPAKCLQDCS</sequence>
<name>A0ABD0J386_9CAEN</name>
<dbReference type="EMBL" id="JACVVK020000702">
    <property type="protein sequence ID" value="KAK7454425.1"/>
    <property type="molecule type" value="Genomic_DNA"/>
</dbReference>
<dbReference type="AlphaFoldDB" id="A0ABD0J386"/>
<proteinExistence type="predicted"/>
<feature type="non-terminal residue" evidence="1">
    <location>
        <position position="117"/>
    </location>
</feature>
<evidence type="ECO:0000313" key="2">
    <source>
        <dbReference type="Proteomes" id="UP001519460"/>
    </source>
</evidence>
<dbReference type="Proteomes" id="UP001519460">
    <property type="component" value="Unassembled WGS sequence"/>
</dbReference>
<comment type="caution">
    <text evidence="1">The sequence shown here is derived from an EMBL/GenBank/DDBJ whole genome shotgun (WGS) entry which is preliminary data.</text>
</comment>
<organism evidence="1 2">
    <name type="scientific">Batillaria attramentaria</name>
    <dbReference type="NCBI Taxonomy" id="370345"/>
    <lineage>
        <taxon>Eukaryota</taxon>
        <taxon>Metazoa</taxon>
        <taxon>Spiralia</taxon>
        <taxon>Lophotrochozoa</taxon>
        <taxon>Mollusca</taxon>
        <taxon>Gastropoda</taxon>
        <taxon>Caenogastropoda</taxon>
        <taxon>Sorbeoconcha</taxon>
        <taxon>Cerithioidea</taxon>
        <taxon>Batillariidae</taxon>
        <taxon>Batillaria</taxon>
    </lineage>
</organism>
<reference evidence="1 2" key="1">
    <citation type="journal article" date="2023" name="Sci. Data">
        <title>Genome assembly of the Korean intertidal mud-creeper Batillaria attramentaria.</title>
        <authorList>
            <person name="Patra A.K."/>
            <person name="Ho P.T."/>
            <person name="Jun S."/>
            <person name="Lee S.J."/>
            <person name="Kim Y."/>
            <person name="Won Y.J."/>
        </authorList>
    </citation>
    <scope>NUCLEOTIDE SEQUENCE [LARGE SCALE GENOMIC DNA]</scope>
    <source>
        <strain evidence="1">Wonlab-2016</strain>
    </source>
</reference>
<gene>
    <name evidence="1" type="ORF">BaRGS_00039578</name>
</gene>
<evidence type="ECO:0000313" key="1">
    <source>
        <dbReference type="EMBL" id="KAK7454425.1"/>
    </source>
</evidence>
<keyword evidence="2" id="KW-1185">Reference proteome</keyword>
<accession>A0ABD0J386</accession>